<dbReference type="AlphaFoldDB" id="A0A2J6SUI2"/>
<feature type="compositionally biased region" description="Low complexity" evidence="1">
    <location>
        <begin position="518"/>
        <end position="536"/>
    </location>
</feature>
<accession>A0A2J6SUI2</accession>
<feature type="compositionally biased region" description="Basic residues" evidence="1">
    <location>
        <begin position="483"/>
        <end position="495"/>
    </location>
</feature>
<dbReference type="RefSeq" id="XP_024731338.1">
    <property type="nucleotide sequence ID" value="XM_024883763.1"/>
</dbReference>
<feature type="compositionally biased region" description="Low complexity" evidence="1">
    <location>
        <begin position="382"/>
        <end position="393"/>
    </location>
</feature>
<evidence type="ECO:0000313" key="2">
    <source>
        <dbReference type="EMBL" id="PMD54434.1"/>
    </source>
</evidence>
<dbReference type="InParanoid" id="A0A2J6SUI2"/>
<feature type="compositionally biased region" description="Pro residues" evidence="1">
    <location>
        <begin position="508"/>
        <end position="517"/>
    </location>
</feature>
<dbReference type="STRING" id="1095630.A0A2J6SUI2"/>
<feature type="region of interest" description="Disordered" evidence="1">
    <location>
        <begin position="363"/>
        <end position="406"/>
    </location>
</feature>
<evidence type="ECO:0000256" key="1">
    <source>
        <dbReference type="SAM" id="MobiDB-lite"/>
    </source>
</evidence>
<dbReference type="EMBL" id="KZ613865">
    <property type="protein sequence ID" value="PMD54434.1"/>
    <property type="molecule type" value="Genomic_DNA"/>
</dbReference>
<proteinExistence type="predicted"/>
<feature type="region of interest" description="Disordered" evidence="1">
    <location>
        <begin position="454"/>
        <end position="537"/>
    </location>
</feature>
<dbReference type="Proteomes" id="UP000235371">
    <property type="component" value="Unassembled WGS sequence"/>
</dbReference>
<keyword evidence="3" id="KW-1185">Reference proteome</keyword>
<name>A0A2J6SUI2_9HELO</name>
<dbReference type="GeneID" id="36591840"/>
<gene>
    <name evidence="2" type="ORF">K444DRAFT_634589</name>
</gene>
<evidence type="ECO:0000313" key="3">
    <source>
        <dbReference type="Proteomes" id="UP000235371"/>
    </source>
</evidence>
<dbReference type="OrthoDB" id="3506470at2759"/>
<protein>
    <submittedName>
        <fullName evidence="2">Uncharacterized protein</fullName>
    </submittedName>
</protein>
<reference evidence="2 3" key="1">
    <citation type="submission" date="2016-04" db="EMBL/GenBank/DDBJ databases">
        <title>A degradative enzymes factory behind the ericoid mycorrhizal symbiosis.</title>
        <authorList>
            <consortium name="DOE Joint Genome Institute"/>
            <person name="Martino E."/>
            <person name="Morin E."/>
            <person name="Grelet G."/>
            <person name="Kuo A."/>
            <person name="Kohler A."/>
            <person name="Daghino S."/>
            <person name="Barry K."/>
            <person name="Choi C."/>
            <person name="Cichocki N."/>
            <person name="Clum A."/>
            <person name="Copeland A."/>
            <person name="Hainaut M."/>
            <person name="Haridas S."/>
            <person name="Labutti K."/>
            <person name="Lindquist E."/>
            <person name="Lipzen A."/>
            <person name="Khouja H.-R."/>
            <person name="Murat C."/>
            <person name="Ohm R."/>
            <person name="Olson A."/>
            <person name="Spatafora J."/>
            <person name="Veneault-Fourrey C."/>
            <person name="Henrissat B."/>
            <person name="Grigoriev I."/>
            <person name="Martin F."/>
            <person name="Perotto S."/>
        </authorList>
    </citation>
    <scope>NUCLEOTIDE SEQUENCE [LARGE SCALE GENOMIC DNA]</scope>
    <source>
        <strain evidence="2 3">E</strain>
    </source>
</reference>
<sequence>MHAIEQSTLEDSCSAEKHASYHHITRSVPGMKSLLPLRLLSPIDVWPSSAPHNRSTFGMNIVSTDEDGDGSLPGKLADENDLESRAEHHRLKPYRDVPIYSEPGSPLLNRAYLTDEEVHSNCSTSESEEWFEIYDYLGMEREASECVDESSTIKVALITIFDYRINADLEQGPIEDEVQDDLKTVSEPSKHRTSPMDRNSAMSFQCSGEAEALFSNEAAWLRSPLSYHHPGKASRLLLRSSSVPFEQNVESWLSDTSSCGDDREDLLSRATCLAPVKAHVIDVNSNRPSDLSIQVPPRSSSLVGTTIIHVPSENNRDSWLYSAYSPPATPSQPWTCVQTSSPNPNLFQREFDPHMTKRRLDLAMTSPPDSPPQGYRDALGAPPTWGTPTSTSPEQKAYDGGQSTHADQAGLDAESINNILTALENLTSHLPSGTLQPDTPCIRAIRSQLVPPSAIHQQSTPANALHIHPFPHPSPPPPDITLNRRKTTNFSKPRRMPSAATSKSCPVPRNPPPPTPSLPNLHFPHPNPNPNYQQPLRLPPPDTQPLHRIFPKSSKFMRSSLYAYILAHIFLSSLSTPPGHETPRFPKKRRDTPYWPATDVPSKAADVLGIAYHQPVNEDIDFNSRVEGVKDRIGKAIAGLVVEMEVDGYREGFDAGVGLLFIKSLEEVVRGCEMDAYRAF</sequence>
<organism evidence="2 3">
    <name type="scientific">Hyaloscypha bicolor E</name>
    <dbReference type="NCBI Taxonomy" id="1095630"/>
    <lineage>
        <taxon>Eukaryota</taxon>
        <taxon>Fungi</taxon>
        <taxon>Dikarya</taxon>
        <taxon>Ascomycota</taxon>
        <taxon>Pezizomycotina</taxon>
        <taxon>Leotiomycetes</taxon>
        <taxon>Helotiales</taxon>
        <taxon>Hyaloscyphaceae</taxon>
        <taxon>Hyaloscypha</taxon>
        <taxon>Hyaloscypha bicolor</taxon>
    </lineage>
</organism>
<feature type="compositionally biased region" description="Pro residues" evidence="1">
    <location>
        <begin position="470"/>
        <end position="479"/>
    </location>
</feature>